<dbReference type="PIRSF" id="PIRSF025414">
    <property type="entry name" value="Alpha-L-arabinofuranosidase"/>
    <property type="match status" value="1"/>
</dbReference>
<evidence type="ECO:0000256" key="6">
    <source>
        <dbReference type="PIRSR" id="PIRSR606710-2"/>
    </source>
</evidence>
<name>A0A2W5ETV9_9SPHI</name>
<feature type="site" description="Important for catalytic activity, responsible for pKa modulation of the active site Glu and correct orientation of both the proton donor and substrate" evidence="6">
    <location>
        <position position="151"/>
    </location>
</feature>
<dbReference type="GO" id="GO:0005975">
    <property type="term" value="P:carbohydrate metabolic process"/>
    <property type="evidence" value="ECO:0007669"/>
    <property type="project" value="InterPro"/>
</dbReference>
<comment type="caution">
    <text evidence="9">The sequence shown here is derived from an EMBL/GenBank/DDBJ whole genome shotgun (WGS) entry which is preliminary data.</text>
</comment>
<dbReference type="Pfam" id="PF04616">
    <property type="entry name" value="Glyco_hydro_43"/>
    <property type="match status" value="1"/>
</dbReference>
<dbReference type="EMBL" id="QFOI01000193">
    <property type="protein sequence ID" value="PZP47385.1"/>
    <property type="molecule type" value="Genomic_DNA"/>
</dbReference>
<sequence>MKLILKSIIILLAAGFLSPIEAQNVSKKKFKNPLLVSGPDPWVTQYNGIYYFMRTTGSNLQIIATTKMSELSASKPVTVWTPPDSGKYTKQLWAPELHRIEGKWYIYFTADDGNNHNHRMYVVENKDDSPMTKNWEFKGQVKDSTDKWAIDATVFSYKNKNYMVWSGWEGDENISQNLYIAALSNPWTISGKRILISHPEYDWEIQGSFSGSPKVNEGPEILKHSNGNVFLTYSASGCWTDDYALGLLSLKKNGDPLVASDWIKDRQPVFSKSIENSAYGPGHNSFFKSPDSNEDWIIYHANPKPGQGCANYRSVRMQKFTWNKEGRPVFGIPQKYTTEMPVPSGE</sequence>
<feature type="signal peptide" evidence="8">
    <location>
        <begin position="1"/>
        <end position="22"/>
    </location>
</feature>
<feature type="active site" description="Proton donor" evidence="5">
    <location>
        <position position="217"/>
    </location>
</feature>
<evidence type="ECO:0000256" key="8">
    <source>
        <dbReference type="SAM" id="SignalP"/>
    </source>
</evidence>
<evidence type="ECO:0000313" key="9">
    <source>
        <dbReference type="EMBL" id="PZP47385.1"/>
    </source>
</evidence>
<accession>A0A2W5ETV9</accession>
<evidence type="ECO:0000256" key="2">
    <source>
        <dbReference type="ARBA" id="ARBA00022729"/>
    </source>
</evidence>
<dbReference type="InterPro" id="IPR016828">
    <property type="entry name" value="Alpha-L-arabinofuranosidase"/>
</dbReference>
<evidence type="ECO:0000256" key="7">
    <source>
        <dbReference type="RuleBase" id="RU361187"/>
    </source>
</evidence>
<gene>
    <name evidence="9" type="ORF">DI598_11010</name>
</gene>
<organism evidence="9 10">
    <name type="scientific">Pseudopedobacter saltans</name>
    <dbReference type="NCBI Taxonomy" id="151895"/>
    <lineage>
        <taxon>Bacteria</taxon>
        <taxon>Pseudomonadati</taxon>
        <taxon>Bacteroidota</taxon>
        <taxon>Sphingobacteriia</taxon>
        <taxon>Sphingobacteriales</taxon>
        <taxon>Sphingobacteriaceae</taxon>
        <taxon>Pseudopedobacter</taxon>
    </lineage>
</organism>
<dbReference type="AlphaFoldDB" id="A0A2W5ETV9"/>
<keyword evidence="2 8" id="KW-0732">Signal</keyword>
<keyword evidence="4 7" id="KW-0326">Glycosidase</keyword>
<protein>
    <submittedName>
        <fullName evidence="9">Glycosyl hydrolase family 43</fullName>
    </submittedName>
</protein>
<evidence type="ECO:0000256" key="5">
    <source>
        <dbReference type="PIRSR" id="PIRSR606710-1"/>
    </source>
</evidence>
<feature type="active site" description="Proton acceptor" evidence="5">
    <location>
        <position position="40"/>
    </location>
</feature>
<dbReference type="InterPro" id="IPR006710">
    <property type="entry name" value="Glyco_hydro_43"/>
</dbReference>
<keyword evidence="3 7" id="KW-0378">Hydrolase</keyword>
<feature type="chain" id="PRO_5015921084" evidence="8">
    <location>
        <begin position="23"/>
        <end position="346"/>
    </location>
</feature>
<dbReference type="Gene3D" id="2.115.10.20">
    <property type="entry name" value="Glycosyl hydrolase domain, family 43"/>
    <property type="match status" value="1"/>
</dbReference>
<dbReference type="PANTHER" id="PTHR43817:SF1">
    <property type="entry name" value="HYDROLASE, FAMILY 43, PUTATIVE (AFU_ORTHOLOGUE AFUA_3G01660)-RELATED"/>
    <property type="match status" value="1"/>
</dbReference>
<dbReference type="Proteomes" id="UP000249645">
    <property type="component" value="Unassembled WGS sequence"/>
</dbReference>
<evidence type="ECO:0000256" key="3">
    <source>
        <dbReference type="ARBA" id="ARBA00022801"/>
    </source>
</evidence>
<dbReference type="InterPro" id="IPR023296">
    <property type="entry name" value="Glyco_hydro_beta-prop_sf"/>
</dbReference>
<dbReference type="CDD" id="cd18820">
    <property type="entry name" value="GH43_LbAraf43-like"/>
    <property type="match status" value="1"/>
</dbReference>
<reference evidence="9 10" key="1">
    <citation type="submission" date="2017-11" db="EMBL/GenBank/DDBJ databases">
        <title>Infants hospitalized years apart are colonized by the same room-sourced microbial strains.</title>
        <authorList>
            <person name="Brooks B."/>
            <person name="Olm M.R."/>
            <person name="Firek B.A."/>
            <person name="Baker R."/>
            <person name="Thomas B.C."/>
            <person name="Morowitz M.J."/>
            <person name="Banfield J.F."/>
        </authorList>
    </citation>
    <scope>NUCLEOTIDE SEQUENCE [LARGE SCALE GENOMIC DNA]</scope>
    <source>
        <strain evidence="9">S2_009_000_R2_76</strain>
    </source>
</reference>
<comment type="similarity">
    <text evidence="1 7">Belongs to the glycosyl hydrolase 43 family.</text>
</comment>
<dbReference type="PANTHER" id="PTHR43817">
    <property type="entry name" value="GLYCOSYL HYDROLASE"/>
    <property type="match status" value="1"/>
</dbReference>
<dbReference type="GO" id="GO:0004553">
    <property type="term" value="F:hydrolase activity, hydrolyzing O-glycosyl compounds"/>
    <property type="evidence" value="ECO:0007669"/>
    <property type="project" value="InterPro"/>
</dbReference>
<evidence type="ECO:0000256" key="1">
    <source>
        <dbReference type="ARBA" id="ARBA00009865"/>
    </source>
</evidence>
<evidence type="ECO:0000256" key="4">
    <source>
        <dbReference type="ARBA" id="ARBA00023295"/>
    </source>
</evidence>
<evidence type="ECO:0000313" key="10">
    <source>
        <dbReference type="Proteomes" id="UP000249645"/>
    </source>
</evidence>
<proteinExistence type="inferred from homology"/>
<dbReference type="SUPFAM" id="SSF75005">
    <property type="entry name" value="Arabinanase/levansucrase/invertase"/>
    <property type="match status" value="1"/>
</dbReference>